<evidence type="ECO:0000313" key="2">
    <source>
        <dbReference type="EMBL" id="CAJ0580391.1"/>
    </source>
</evidence>
<dbReference type="AlphaFoldDB" id="A0AA36D462"/>
<dbReference type="Proteomes" id="UP001177023">
    <property type="component" value="Unassembled WGS sequence"/>
</dbReference>
<dbReference type="EMBL" id="CATQJA010002659">
    <property type="protein sequence ID" value="CAJ0580391.1"/>
    <property type="molecule type" value="Genomic_DNA"/>
</dbReference>
<comment type="caution">
    <text evidence="2">The sequence shown here is derived from an EMBL/GenBank/DDBJ whole genome shotgun (WGS) entry which is preliminary data.</text>
</comment>
<name>A0AA36D462_9BILA</name>
<feature type="compositionally biased region" description="Low complexity" evidence="1">
    <location>
        <begin position="138"/>
        <end position="154"/>
    </location>
</feature>
<protein>
    <submittedName>
        <fullName evidence="2">Uncharacterized protein</fullName>
    </submittedName>
</protein>
<organism evidence="2 3">
    <name type="scientific">Mesorhabditis spiculigera</name>
    <dbReference type="NCBI Taxonomy" id="96644"/>
    <lineage>
        <taxon>Eukaryota</taxon>
        <taxon>Metazoa</taxon>
        <taxon>Ecdysozoa</taxon>
        <taxon>Nematoda</taxon>
        <taxon>Chromadorea</taxon>
        <taxon>Rhabditida</taxon>
        <taxon>Rhabditina</taxon>
        <taxon>Rhabditomorpha</taxon>
        <taxon>Rhabditoidea</taxon>
        <taxon>Rhabditidae</taxon>
        <taxon>Mesorhabditinae</taxon>
        <taxon>Mesorhabditis</taxon>
    </lineage>
</organism>
<feature type="region of interest" description="Disordered" evidence="1">
    <location>
        <begin position="302"/>
        <end position="395"/>
    </location>
</feature>
<gene>
    <name evidence="2" type="ORF">MSPICULIGERA_LOCUS18589</name>
</gene>
<feature type="compositionally biased region" description="Low complexity" evidence="1">
    <location>
        <begin position="314"/>
        <end position="329"/>
    </location>
</feature>
<feature type="compositionally biased region" description="Polar residues" evidence="1">
    <location>
        <begin position="203"/>
        <end position="213"/>
    </location>
</feature>
<feature type="compositionally biased region" description="Low complexity" evidence="1">
    <location>
        <begin position="13"/>
        <end position="27"/>
    </location>
</feature>
<reference evidence="2" key="1">
    <citation type="submission" date="2023-06" db="EMBL/GenBank/DDBJ databases">
        <authorList>
            <person name="Delattre M."/>
        </authorList>
    </citation>
    <scope>NUCLEOTIDE SEQUENCE</scope>
    <source>
        <strain evidence="2">AF72</strain>
    </source>
</reference>
<keyword evidence="3" id="KW-1185">Reference proteome</keyword>
<evidence type="ECO:0000313" key="3">
    <source>
        <dbReference type="Proteomes" id="UP001177023"/>
    </source>
</evidence>
<feature type="compositionally biased region" description="Low complexity" evidence="1">
    <location>
        <begin position="219"/>
        <end position="236"/>
    </location>
</feature>
<feature type="compositionally biased region" description="Polar residues" evidence="1">
    <location>
        <begin position="42"/>
        <end position="65"/>
    </location>
</feature>
<accession>A0AA36D462</accession>
<feature type="region of interest" description="Disordered" evidence="1">
    <location>
        <begin position="108"/>
        <end position="237"/>
    </location>
</feature>
<feature type="non-terminal residue" evidence="2">
    <location>
        <position position="1"/>
    </location>
</feature>
<feature type="compositionally biased region" description="Basic and acidic residues" evidence="1">
    <location>
        <begin position="380"/>
        <end position="395"/>
    </location>
</feature>
<feature type="region of interest" description="Disordered" evidence="1">
    <location>
        <begin position="13"/>
        <end position="65"/>
    </location>
</feature>
<sequence>MEEKKCFAAAVSGSTSIGSSGNSDGIIPAILPDGDPAKPRTASGTAANASFGSSSKDCGSVVATKTTSKPKIETYDDFLQMITKRQNSALSGKPAVAAAGSTLIESSRNNDDSVAAEMKARITSEVPAVDKSSTPRISSGTASAAPSGSATTTAQKRRIETYDDVQQMIKRRRNTAASVKPAAAASGATSMGASSNYDDATEMKSTTTSQTSAIEKCTTSRTSSGTAATSPSGSTSKVGSITVATIATPKRGIETYADVMEMIKKRQGGAMKTAAGVSGSTAIGSSSNKGVSQAAEIKPPTIPEVPAVDKPATSHASGGAAVIASSGSAPTTDWPEATDQDVSAKSGKILPAPTIATPNRELPTAKSATAQDANESPPELNRDTSQHELRPKSVS</sequence>
<evidence type="ECO:0000256" key="1">
    <source>
        <dbReference type="SAM" id="MobiDB-lite"/>
    </source>
</evidence>
<proteinExistence type="predicted"/>
<feature type="compositionally biased region" description="Low complexity" evidence="1">
    <location>
        <begin position="176"/>
        <end position="195"/>
    </location>
</feature>